<dbReference type="AlphaFoldDB" id="A6MGZ4"/>
<reference evidence="1" key="2">
    <citation type="journal article" date="2007" name="Planta">
        <title>Gene expression pattern at desiccation in the anther of Lilium longiflorum.</title>
        <authorList>
            <person name="Hsu Y.F."/>
            <person name="Wang C.S."/>
            <person name="Raja R."/>
        </authorList>
    </citation>
    <scope>NUCLEOTIDE SEQUENCE</scope>
    <source>
        <tissue evidence="1">Mature anthers</tissue>
    </source>
</reference>
<name>A6MGZ4_LILLO</name>
<evidence type="ECO:0000313" key="1">
    <source>
        <dbReference type="EMBL" id="ABM68558.1"/>
    </source>
</evidence>
<reference evidence="1" key="1">
    <citation type="submission" date="2006-09" db="EMBL/GenBank/DDBJ databases">
        <authorList>
            <person name="Hsu Y.-F."/>
            <person name="Wang C.-S."/>
        </authorList>
    </citation>
    <scope>NUCLEOTIDE SEQUENCE</scope>
    <source>
        <tissue evidence="1">Mature anthers</tissue>
    </source>
</reference>
<dbReference type="EMBL" id="EF026023">
    <property type="protein sequence ID" value="ABM68558.1"/>
    <property type="molecule type" value="mRNA"/>
</dbReference>
<protein>
    <submittedName>
        <fullName evidence="1">Uncharacterized protein</fullName>
    </submittedName>
</protein>
<proteinExistence type="evidence at transcript level"/>
<feature type="non-terminal residue" evidence="1">
    <location>
        <position position="1"/>
    </location>
</feature>
<accession>A6MGZ4</accession>
<sequence length="54" mass="6206">RRHVDLLQLWDYNVEVADRPLCHLIGTHVDLCPNINRSPSPPCRSSSRVLVEVE</sequence>
<organism evidence="1">
    <name type="scientific">Lilium longiflorum</name>
    <name type="common">Trumpet lily</name>
    <dbReference type="NCBI Taxonomy" id="4690"/>
    <lineage>
        <taxon>Eukaryota</taxon>
        <taxon>Viridiplantae</taxon>
        <taxon>Streptophyta</taxon>
        <taxon>Embryophyta</taxon>
        <taxon>Tracheophyta</taxon>
        <taxon>Spermatophyta</taxon>
        <taxon>Magnoliopsida</taxon>
        <taxon>Liliopsida</taxon>
        <taxon>Liliales</taxon>
        <taxon>Liliaceae</taxon>
        <taxon>Lilium</taxon>
    </lineage>
</organism>